<comment type="caution">
    <text evidence="1">The sequence shown here is derived from an EMBL/GenBank/DDBJ whole genome shotgun (WGS) entry which is preliminary data.</text>
</comment>
<accession>A0A401NH72</accession>
<evidence type="ECO:0000313" key="2">
    <source>
        <dbReference type="Proteomes" id="UP000288216"/>
    </source>
</evidence>
<dbReference type="Proteomes" id="UP000288216">
    <property type="component" value="Unassembled WGS sequence"/>
</dbReference>
<name>A0A401NH72_SCYTO</name>
<keyword evidence="2" id="KW-1185">Reference proteome</keyword>
<proteinExistence type="predicted"/>
<evidence type="ECO:0000313" key="1">
    <source>
        <dbReference type="EMBL" id="GCB60222.1"/>
    </source>
</evidence>
<sequence length="138" mass="15307">MQVDQIRTAKEWVTCSQYAVASIKKCKLLDKVAQCVEEQIQLLLSQTILVALSVRPLSHLLTQLHAVIDLYLKMESGGGNASDDIDAMFSDLLGEMDLLTQNITLGKKTWASWSVTVPPVCLPQIQLFPSLPGHFPDR</sequence>
<dbReference type="AlphaFoldDB" id="A0A401NH72"/>
<organism evidence="1 2">
    <name type="scientific">Scyliorhinus torazame</name>
    <name type="common">Cloudy catshark</name>
    <name type="synonym">Catulus torazame</name>
    <dbReference type="NCBI Taxonomy" id="75743"/>
    <lineage>
        <taxon>Eukaryota</taxon>
        <taxon>Metazoa</taxon>
        <taxon>Chordata</taxon>
        <taxon>Craniata</taxon>
        <taxon>Vertebrata</taxon>
        <taxon>Chondrichthyes</taxon>
        <taxon>Elasmobranchii</taxon>
        <taxon>Galeomorphii</taxon>
        <taxon>Galeoidea</taxon>
        <taxon>Carcharhiniformes</taxon>
        <taxon>Scyliorhinidae</taxon>
        <taxon>Scyliorhinus</taxon>
    </lineage>
</organism>
<reference evidence="1 2" key="1">
    <citation type="journal article" date="2018" name="Nat. Ecol. Evol.">
        <title>Shark genomes provide insights into elasmobranch evolution and the origin of vertebrates.</title>
        <authorList>
            <person name="Hara Y"/>
            <person name="Yamaguchi K"/>
            <person name="Onimaru K"/>
            <person name="Kadota M"/>
            <person name="Koyanagi M"/>
            <person name="Keeley SD"/>
            <person name="Tatsumi K"/>
            <person name="Tanaka K"/>
            <person name="Motone F"/>
            <person name="Kageyama Y"/>
            <person name="Nozu R"/>
            <person name="Adachi N"/>
            <person name="Nishimura O"/>
            <person name="Nakagawa R"/>
            <person name="Tanegashima C"/>
            <person name="Kiyatake I"/>
            <person name="Matsumoto R"/>
            <person name="Murakumo K"/>
            <person name="Nishida K"/>
            <person name="Terakita A"/>
            <person name="Kuratani S"/>
            <person name="Sato K"/>
            <person name="Hyodo S Kuraku.S."/>
        </authorList>
    </citation>
    <scope>NUCLEOTIDE SEQUENCE [LARGE SCALE GENOMIC DNA]</scope>
</reference>
<gene>
    <name evidence="1" type="ORF">scyTo_0012702</name>
</gene>
<protein>
    <submittedName>
        <fullName evidence="1">Uncharacterized protein</fullName>
    </submittedName>
</protein>
<dbReference type="EMBL" id="BFAA01006215">
    <property type="protein sequence ID" value="GCB60222.1"/>
    <property type="molecule type" value="Genomic_DNA"/>
</dbReference>